<feature type="compositionally biased region" description="Basic and acidic residues" evidence="1">
    <location>
        <begin position="145"/>
        <end position="158"/>
    </location>
</feature>
<evidence type="ECO:0000313" key="2">
    <source>
        <dbReference type="EMBL" id="ACB81612.1"/>
    </source>
</evidence>
<proteinExistence type="predicted"/>
<evidence type="ECO:0008006" key="4">
    <source>
        <dbReference type="Google" id="ProtNLM"/>
    </source>
</evidence>
<reference evidence="2" key="1">
    <citation type="submission" date="2008-04" db="EMBL/GenBank/DDBJ databases">
        <title>Complete sequence of chromosome of Methylobacterium populi BJ001.</title>
        <authorList>
            <consortium name="US DOE Joint Genome Institute"/>
            <person name="Copeland A."/>
            <person name="Lucas S."/>
            <person name="Lapidus A."/>
            <person name="Glavina del Rio T."/>
            <person name="Dalin E."/>
            <person name="Tice H."/>
            <person name="Bruce D."/>
            <person name="Goodwin L."/>
            <person name="Pitluck S."/>
            <person name="Chertkov O."/>
            <person name="Brettin T."/>
            <person name="Detter J.C."/>
            <person name="Han C."/>
            <person name="Kuske C.R."/>
            <person name="Schmutz J."/>
            <person name="Larimer F."/>
            <person name="Land M."/>
            <person name="Hauser L."/>
            <person name="Kyrpides N."/>
            <person name="Mikhailova N."/>
            <person name="Marx C."/>
            <person name="Richardson P."/>
        </authorList>
    </citation>
    <scope>NUCLEOTIDE SEQUENCE [LARGE SCALE GENOMIC DNA]</scope>
    <source>
        <strain evidence="2">BJ001</strain>
    </source>
</reference>
<dbReference type="KEGG" id="mpo:Mpop_3461"/>
<name>B1ZKP2_METPB</name>
<dbReference type="HOGENOM" id="CLU_820872_0_0_5"/>
<accession>B1ZKP2</accession>
<feature type="compositionally biased region" description="Gly residues" evidence="1">
    <location>
        <begin position="348"/>
        <end position="357"/>
    </location>
</feature>
<dbReference type="STRING" id="441620.Mpop_3461"/>
<gene>
    <name evidence="2" type="ordered locus">Mpop_3461</name>
</gene>
<dbReference type="Proteomes" id="UP000007136">
    <property type="component" value="Chromosome"/>
</dbReference>
<feature type="compositionally biased region" description="Basic and acidic residues" evidence="1">
    <location>
        <begin position="257"/>
        <end position="314"/>
    </location>
</feature>
<sequence>MASSRHAPDRVIGVIGRATRAALRRGLGLGLSGVLLTGLGLQAAAAQGFYREIYGPPRAVFFEEDGLMPPREVVDDLRDRGFSEIARPRYDGRNYRVEATSPRGQRVRLVVDAREGDVIGREPLGVYYPSDRVRPAAPGYGWTEEDMRPRRPIREAERIVPPADIPSVPGLRGAPLGDARGAPRAERVPPTARPEANPLGLNPDAAGRPEAPRRAAARTAPTPKLPSQARIAPAAPEPSLRSTPSGSPAMTPAAKSDAAKSEAKPDPKPDSKPETREAKAVEPKLNEPKPDVGKAEAAKPEAKESGREPTKTAESKSAPAAGKGWQDPPADGARKNVRVIGGATVVPGGTGEAAGSD</sequence>
<evidence type="ECO:0000256" key="1">
    <source>
        <dbReference type="SAM" id="MobiDB-lite"/>
    </source>
</evidence>
<protein>
    <recommendedName>
        <fullName evidence="4">PepSY domain-containing protein</fullName>
    </recommendedName>
</protein>
<dbReference type="EMBL" id="CP001029">
    <property type="protein sequence ID" value="ACB81612.1"/>
    <property type="molecule type" value="Genomic_DNA"/>
</dbReference>
<evidence type="ECO:0000313" key="3">
    <source>
        <dbReference type="Proteomes" id="UP000007136"/>
    </source>
</evidence>
<feature type="region of interest" description="Disordered" evidence="1">
    <location>
        <begin position="135"/>
        <end position="357"/>
    </location>
</feature>
<dbReference type="eggNOG" id="ENOG502ZKKV">
    <property type="taxonomic scope" value="Bacteria"/>
</dbReference>
<dbReference type="AlphaFoldDB" id="B1ZKP2"/>
<organism evidence="2 3">
    <name type="scientific">Methylorubrum populi (strain ATCC BAA-705 / NCIMB 13946 / BJ001)</name>
    <name type="common">Methylobacterium populi</name>
    <dbReference type="NCBI Taxonomy" id="441620"/>
    <lineage>
        <taxon>Bacteria</taxon>
        <taxon>Pseudomonadati</taxon>
        <taxon>Pseudomonadota</taxon>
        <taxon>Alphaproteobacteria</taxon>
        <taxon>Hyphomicrobiales</taxon>
        <taxon>Methylobacteriaceae</taxon>
        <taxon>Methylorubrum</taxon>
    </lineage>
</organism>
<dbReference type="OrthoDB" id="8456005at2"/>
<dbReference type="RefSeq" id="WP_012455329.1">
    <property type="nucleotide sequence ID" value="NC_010725.1"/>
</dbReference>